<sequence>MKFYTIGLIISIAAAGLGGCQLLNESSIPASALPVIESEVIHANGENIGSATFREKDDGVLIQLSLKGLEPGEKAVHIHETGKCTPPDFESAGSHFNPEHKQHGFENPKGYHAGDLPNLMVDEDGTINLELTVEKVTLQKGSAKSLLDEDGSAIVIHEQADDYQTDPAGNAGARIACGEMKG</sequence>
<dbReference type="EC" id="1.15.1.1" evidence="3"/>
<comment type="similarity">
    <text evidence="1">Belongs to the Cu-Zn superoxide dismutase family.</text>
</comment>
<dbReference type="GO" id="GO:0004784">
    <property type="term" value="F:superoxide dismutase activity"/>
    <property type="evidence" value="ECO:0007669"/>
    <property type="project" value="UniProtKB-EC"/>
</dbReference>
<dbReference type="GO" id="GO:0005507">
    <property type="term" value="F:copper ion binding"/>
    <property type="evidence" value="ECO:0007669"/>
    <property type="project" value="InterPro"/>
</dbReference>
<dbReference type="Proteomes" id="UP000031950">
    <property type="component" value="Unassembled WGS sequence"/>
</dbReference>
<dbReference type="CDD" id="cd00305">
    <property type="entry name" value="Cu-Zn_Superoxide_Dismutase"/>
    <property type="match status" value="1"/>
</dbReference>
<dbReference type="PROSITE" id="PS51257">
    <property type="entry name" value="PROKAR_LIPOPROTEIN"/>
    <property type="match status" value="1"/>
</dbReference>
<dbReference type="PATRIC" id="fig|135826.4.peg.767"/>
<accession>A0A0C2W3S1</accession>
<dbReference type="Pfam" id="PF00080">
    <property type="entry name" value="Sod_Cu"/>
    <property type="match status" value="1"/>
</dbReference>
<dbReference type="InterPro" id="IPR036423">
    <property type="entry name" value="SOD-like_Cu/Zn_dom_sf"/>
</dbReference>
<reference evidence="3 4" key="1">
    <citation type="submission" date="2015-01" db="EMBL/GenBank/DDBJ databases">
        <title>Genome sequence of Jeotgalibacillus alimentarius.</title>
        <authorList>
            <person name="Goh K.M."/>
            <person name="Chan K.-G."/>
            <person name="Yaakop A.S."/>
            <person name="Ee R."/>
            <person name="Gan H.M."/>
            <person name="Chan C.S."/>
        </authorList>
    </citation>
    <scope>NUCLEOTIDE SEQUENCE [LARGE SCALE GENOMIC DNA]</scope>
    <source>
        <strain evidence="3 4">YKJ-13</strain>
    </source>
</reference>
<dbReference type="EMBL" id="JXRQ01000015">
    <property type="protein sequence ID" value="KIL51261.1"/>
    <property type="molecule type" value="Genomic_DNA"/>
</dbReference>
<dbReference type="STRING" id="135826.KP77_07730"/>
<evidence type="ECO:0000313" key="3">
    <source>
        <dbReference type="EMBL" id="KIL51261.1"/>
    </source>
</evidence>
<evidence type="ECO:0000259" key="2">
    <source>
        <dbReference type="Pfam" id="PF00080"/>
    </source>
</evidence>
<comment type="caution">
    <text evidence="3">The sequence shown here is derived from an EMBL/GenBank/DDBJ whole genome shotgun (WGS) entry which is preliminary data.</text>
</comment>
<dbReference type="Gene3D" id="2.60.40.200">
    <property type="entry name" value="Superoxide dismutase, copper/zinc binding domain"/>
    <property type="match status" value="1"/>
</dbReference>
<dbReference type="InterPro" id="IPR024134">
    <property type="entry name" value="SOD_Cu/Zn_/chaperone"/>
</dbReference>
<dbReference type="SUPFAM" id="SSF49329">
    <property type="entry name" value="Cu,Zn superoxide dismutase-like"/>
    <property type="match status" value="1"/>
</dbReference>
<name>A0A0C2W3S1_9BACL</name>
<dbReference type="RefSeq" id="WP_041121433.1">
    <property type="nucleotide sequence ID" value="NZ_JXRQ01000015.1"/>
</dbReference>
<dbReference type="InterPro" id="IPR001424">
    <property type="entry name" value="SOD_Cu_Zn_dom"/>
</dbReference>
<proteinExistence type="inferred from homology"/>
<evidence type="ECO:0000313" key="4">
    <source>
        <dbReference type="Proteomes" id="UP000031950"/>
    </source>
</evidence>
<dbReference type="AlphaFoldDB" id="A0A0C2W3S1"/>
<keyword evidence="3" id="KW-0560">Oxidoreductase</keyword>
<organism evidence="3 4">
    <name type="scientific">Jeotgalibacillus alimentarius</name>
    <dbReference type="NCBI Taxonomy" id="135826"/>
    <lineage>
        <taxon>Bacteria</taxon>
        <taxon>Bacillati</taxon>
        <taxon>Bacillota</taxon>
        <taxon>Bacilli</taxon>
        <taxon>Bacillales</taxon>
        <taxon>Caryophanaceae</taxon>
        <taxon>Jeotgalibacillus</taxon>
    </lineage>
</organism>
<dbReference type="OrthoDB" id="9792957at2"/>
<dbReference type="PANTHER" id="PTHR10003">
    <property type="entry name" value="SUPEROXIDE DISMUTASE CU-ZN -RELATED"/>
    <property type="match status" value="1"/>
</dbReference>
<feature type="domain" description="Superoxide dismutase copper/zinc binding" evidence="2">
    <location>
        <begin position="49"/>
        <end position="178"/>
    </location>
</feature>
<protein>
    <submittedName>
        <fullName evidence="3">Superoxide dismutase</fullName>
        <ecNumber evidence="3">1.15.1.1</ecNumber>
    </submittedName>
</protein>
<evidence type="ECO:0000256" key="1">
    <source>
        <dbReference type="ARBA" id="ARBA00010457"/>
    </source>
</evidence>
<keyword evidence="4" id="KW-1185">Reference proteome</keyword>
<gene>
    <name evidence="3" type="ORF">KP77_07730</name>
</gene>